<dbReference type="InterPro" id="IPR005373">
    <property type="entry name" value="PHAF1"/>
</dbReference>
<evidence type="ECO:0000313" key="2">
    <source>
        <dbReference type="EMBL" id="EGD83054.1"/>
    </source>
</evidence>
<dbReference type="RefSeq" id="XP_004995418.1">
    <property type="nucleotide sequence ID" value="XM_004995361.1"/>
</dbReference>
<protein>
    <submittedName>
        <fullName evidence="2">Uncharacterized protein</fullName>
    </submittedName>
</protein>
<dbReference type="PANTHER" id="PTHR13465">
    <property type="entry name" value="UPF0183 PROTEIN"/>
    <property type="match status" value="1"/>
</dbReference>
<proteinExistence type="inferred from homology"/>
<evidence type="ECO:0000313" key="3">
    <source>
        <dbReference type="Proteomes" id="UP000007799"/>
    </source>
</evidence>
<reference evidence="2" key="1">
    <citation type="submission" date="2009-08" db="EMBL/GenBank/DDBJ databases">
        <title>Annotation of Salpingoeca rosetta.</title>
        <authorList>
            <consortium name="The Broad Institute Genome Sequencing Platform"/>
            <person name="Russ C."/>
            <person name="Cuomo C."/>
            <person name="Burger G."/>
            <person name="Gray M.W."/>
            <person name="Holland P.W.H."/>
            <person name="King N."/>
            <person name="Lang F.B.F."/>
            <person name="Roger A.J."/>
            <person name="Ruiz-Trillo I."/>
            <person name="Young S.K."/>
            <person name="Zeng Q."/>
            <person name="Gargeya S."/>
            <person name="Alvarado L."/>
            <person name="Berlin A."/>
            <person name="Chapman S.B."/>
            <person name="Chen Z."/>
            <person name="Freedman E."/>
            <person name="Gellesch M."/>
            <person name="Goldberg J."/>
            <person name="Griggs A."/>
            <person name="Gujja S."/>
            <person name="Heilman E."/>
            <person name="Heiman D."/>
            <person name="Howarth C."/>
            <person name="Mehta T."/>
            <person name="Neiman D."/>
            <person name="Pearson M."/>
            <person name="Roberts A."/>
            <person name="Saif S."/>
            <person name="Shea T."/>
            <person name="Shenoy N."/>
            <person name="Sisk P."/>
            <person name="Stolte C."/>
            <person name="Sykes S."/>
            <person name="White J."/>
            <person name="Yandava C."/>
            <person name="Haas B."/>
            <person name="Nusbaum C."/>
            <person name="Birren B."/>
        </authorList>
    </citation>
    <scope>NUCLEOTIDE SEQUENCE [LARGE SCALE GENOMIC DNA]</scope>
    <source>
        <strain evidence="2">ATCC 50818</strain>
    </source>
</reference>
<dbReference type="Proteomes" id="UP000007799">
    <property type="component" value="Unassembled WGS sequence"/>
</dbReference>
<gene>
    <name evidence="2" type="ORF">PTSG_03692</name>
</gene>
<dbReference type="EMBL" id="GL832962">
    <property type="protein sequence ID" value="EGD83054.1"/>
    <property type="molecule type" value="Genomic_DNA"/>
</dbReference>
<dbReference type="OrthoDB" id="411211at2759"/>
<sequence length="186" mass="20917">MGDSRPFETVVQPGTALGPFLLGSTINTVIAFLKENFETFHAVDFVYNSENPLGQDLLLNIDEYCLQLRFDPQNQCLKAIEVYGFDNIRLQYEKSAFGGQPVCDYGFREIHQVFGITRADFNSVEKAYFLDYPGLRLGFNVPEKWVQTYAHKKADLAQSLAFPDGETATLSSLLVFCASTMTATHF</sequence>
<dbReference type="InterPro" id="IPR039156">
    <property type="entry name" value="PHAF1/BROMI"/>
</dbReference>
<dbReference type="PANTHER" id="PTHR13465:SF2">
    <property type="entry name" value="PHAGOSOME ASSEMBLY FACTOR 1"/>
    <property type="match status" value="1"/>
</dbReference>
<dbReference type="GO" id="GO:0005802">
    <property type="term" value="C:trans-Golgi network"/>
    <property type="evidence" value="ECO:0007669"/>
    <property type="project" value="TreeGrafter"/>
</dbReference>
<dbReference type="GeneID" id="16075999"/>
<name>F2U6B3_SALR5</name>
<dbReference type="eggNOG" id="KOG2819">
    <property type="taxonomic scope" value="Eukaryota"/>
</dbReference>
<dbReference type="KEGG" id="sre:PTSG_03692"/>
<dbReference type="GO" id="GO:0043001">
    <property type="term" value="P:Golgi to plasma membrane protein transport"/>
    <property type="evidence" value="ECO:0007669"/>
    <property type="project" value="TreeGrafter"/>
</dbReference>
<dbReference type="AlphaFoldDB" id="F2U6B3"/>
<keyword evidence="3" id="KW-1185">Reference proteome</keyword>
<evidence type="ECO:0000256" key="1">
    <source>
        <dbReference type="ARBA" id="ARBA00024339"/>
    </source>
</evidence>
<dbReference type="Pfam" id="PF03676">
    <property type="entry name" value="PHAF1"/>
    <property type="match status" value="1"/>
</dbReference>
<accession>F2U6B3</accession>
<organism evidence="3">
    <name type="scientific">Salpingoeca rosetta (strain ATCC 50818 / BSB-021)</name>
    <dbReference type="NCBI Taxonomy" id="946362"/>
    <lineage>
        <taxon>Eukaryota</taxon>
        <taxon>Choanoflagellata</taxon>
        <taxon>Craspedida</taxon>
        <taxon>Salpingoecidae</taxon>
        <taxon>Salpingoeca</taxon>
    </lineage>
</organism>
<comment type="similarity">
    <text evidence="1">Belongs to the PHAF1 family.</text>
</comment>
<dbReference type="InParanoid" id="F2U6B3"/>